<name>A0A0E9NA74_SAICN</name>
<reference evidence="8 9" key="2">
    <citation type="journal article" date="2014" name="J. Gen. Appl. Microbiol.">
        <title>The early diverging ascomycetous budding yeast Saitoella complicata has three histone deacetylases belonging to the Clr6, Hos2, and Rpd3 lineages.</title>
        <authorList>
            <person name="Nishida H."/>
            <person name="Matsumoto T."/>
            <person name="Kondo S."/>
            <person name="Hamamoto M."/>
            <person name="Yoshikawa H."/>
        </authorList>
    </citation>
    <scope>NUCLEOTIDE SEQUENCE [LARGE SCALE GENOMIC DNA]</scope>
    <source>
        <strain evidence="8 9">NRRL Y-17804</strain>
    </source>
</reference>
<dbReference type="PANTHER" id="PTHR14978:SF0">
    <property type="entry name" value="BETA-CATENIN-LIKE PROTEIN 1"/>
    <property type="match status" value="1"/>
</dbReference>
<evidence type="ECO:0000256" key="1">
    <source>
        <dbReference type="ARBA" id="ARBA00004123"/>
    </source>
</evidence>
<keyword evidence="5" id="KW-0539">Nucleus</keyword>
<proteinExistence type="predicted"/>
<dbReference type="OMA" id="TDWREQE"/>
<dbReference type="RefSeq" id="XP_019026990.1">
    <property type="nucleotide sequence ID" value="XM_019165717.1"/>
</dbReference>
<gene>
    <name evidence="8" type="ORF">G7K_1006-t1</name>
</gene>
<dbReference type="SMART" id="SM01156">
    <property type="entry name" value="DUF1716"/>
    <property type="match status" value="1"/>
</dbReference>
<evidence type="ECO:0000256" key="3">
    <source>
        <dbReference type="ARBA" id="ARBA00022737"/>
    </source>
</evidence>
<keyword evidence="9" id="KW-1185">Reference proteome</keyword>
<dbReference type="Pfam" id="PF08216">
    <property type="entry name" value="CTNNBL"/>
    <property type="match status" value="1"/>
</dbReference>
<dbReference type="Gene3D" id="1.25.10.10">
    <property type="entry name" value="Leucine-rich Repeat Variant"/>
    <property type="match status" value="1"/>
</dbReference>
<dbReference type="InterPro" id="IPR039678">
    <property type="entry name" value="CTNNBL1"/>
</dbReference>
<dbReference type="InterPro" id="IPR011989">
    <property type="entry name" value="ARM-like"/>
</dbReference>
<dbReference type="GO" id="GO:0005681">
    <property type="term" value="C:spliceosomal complex"/>
    <property type="evidence" value="ECO:0007669"/>
    <property type="project" value="TreeGrafter"/>
</dbReference>
<evidence type="ECO:0000256" key="2">
    <source>
        <dbReference type="ARBA" id="ARBA00022553"/>
    </source>
</evidence>
<organism evidence="8 9">
    <name type="scientific">Saitoella complicata (strain BCRC 22490 / CBS 7301 / JCM 7358 / NBRC 10748 / NRRL Y-17804)</name>
    <dbReference type="NCBI Taxonomy" id="698492"/>
    <lineage>
        <taxon>Eukaryota</taxon>
        <taxon>Fungi</taxon>
        <taxon>Dikarya</taxon>
        <taxon>Ascomycota</taxon>
        <taxon>Taphrinomycotina</taxon>
        <taxon>Taphrinomycotina incertae sedis</taxon>
        <taxon>Saitoella</taxon>
    </lineage>
</organism>
<dbReference type="PANTHER" id="PTHR14978">
    <property type="entry name" value="BETA-CATENIN-LIKE PROTEIN 1 NUCLEAR ASSOCIATED PROTEIN"/>
    <property type="match status" value="1"/>
</dbReference>
<keyword evidence="3" id="KW-0677">Repeat</keyword>
<reference evidence="8 9" key="1">
    <citation type="journal article" date="2011" name="J. Gen. Appl. Microbiol.">
        <title>Draft genome sequencing of the enigmatic yeast Saitoella complicata.</title>
        <authorList>
            <person name="Nishida H."/>
            <person name="Hamamoto M."/>
            <person name="Sugiyama J."/>
        </authorList>
    </citation>
    <scope>NUCLEOTIDE SEQUENCE [LARGE SCALE GENOMIC DNA]</scope>
    <source>
        <strain evidence="8 9">NRRL Y-17804</strain>
    </source>
</reference>
<dbReference type="InterPro" id="IPR013180">
    <property type="entry name" value="CTNNBL1_N"/>
</dbReference>
<accession>A0A0E9NA74</accession>
<dbReference type="FunFam" id="1.25.10.10:FF:001136">
    <property type="entry name" value="Beta-catenin-like protein 1"/>
    <property type="match status" value="1"/>
</dbReference>
<dbReference type="STRING" id="698492.A0A0E9NA74"/>
<evidence type="ECO:0000259" key="7">
    <source>
        <dbReference type="SMART" id="SM01156"/>
    </source>
</evidence>
<keyword evidence="2" id="KW-0597">Phosphoprotein</keyword>
<evidence type="ECO:0000256" key="5">
    <source>
        <dbReference type="ARBA" id="ARBA00023242"/>
    </source>
</evidence>
<feature type="domain" description="Beta-catenin-like protein 1 N-terminal" evidence="7">
    <location>
        <begin position="66"/>
        <end position="176"/>
    </location>
</feature>
<dbReference type="AlphaFoldDB" id="A0A0E9NA74"/>
<dbReference type="SUPFAM" id="SSF48371">
    <property type="entry name" value="ARM repeat"/>
    <property type="match status" value="1"/>
</dbReference>
<dbReference type="EMBL" id="BACD03000005">
    <property type="protein sequence ID" value="GAO46787.1"/>
    <property type="molecule type" value="Genomic_DNA"/>
</dbReference>
<evidence type="ECO:0000256" key="4">
    <source>
        <dbReference type="ARBA" id="ARBA00023054"/>
    </source>
</evidence>
<dbReference type="GO" id="GO:0010467">
    <property type="term" value="P:gene expression"/>
    <property type="evidence" value="ECO:0007669"/>
    <property type="project" value="UniProtKB-ARBA"/>
</dbReference>
<protein>
    <recommendedName>
        <fullName evidence="7">Beta-catenin-like protein 1 N-terminal domain-containing protein</fullName>
    </recommendedName>
</protein>
<comment type="caution">
    <text evidence="8">The sequence shown here is derived from an EMBL/GenBank/DDBJ whole genome shotgun (WGS) entry which is preliminary data.</text>
</comment>
<keyword evidence="4" id="KW-0175">Coiled coil</keyword>
<sequence>MDDFFKKPTFPASSLKRKQPPAADDPTEAYKALKLDRPAEDADASAAFVDEPFIDEEGGRFEGSGLTEEQSQILDFMDQNDAEQDQTIDRMTIPQLKKLALKFERAISKNHEMRAKFLDHPQKFMESEADLDAEIKGLTILGETPELFSEFVKLGCIRSLVNLLAHENTDIAIDVVEVLRELTDEDTDAADEDMKALIDALMEAEIMDMLTQNLSRLDESQDVDRSGVYHTLSIFENLAAHDPALAETAVRTTTILQWILKRLQVKEASTSQNKQYAAELLAILVQSSYLNRVKLAELDGVDVLLRLLSPYRKRDPAKGGEEEEMMENGFDALCSVVEEVPGKDKFVEAEGVELCLIMIKEGKMSKARAVKVVDHATSGRQSVVVATKIVDAGGLKAVFSMFMKRPDGETMEHILGIFASLLRLLPLDSPPRIRTMAKFTEKDYEKLVRLVELRREYAARVGQAERRIAKQKAQATEEDLKEREPEWYLQKIDAGLYCLQILDTVLAWICAEDDGAKAKLNALLTEEGKDIGHVRAVLQEFMENIDDTTADEAGDEADGAAAKARETMEDATEQKDMLQTLIHLL</sequence>
<dbReference type="Proteomes" id="UP000033140">
    <property type="component" value="Unassembled WGS sequence"/>
</dbReference>
<evidence type="ECO:0000313" key="9">
    <source>
        <dbReference type="Proteomes" id="UP000033140"/>
    </source>
</evidence>
<evidence type="ECO:0000313" key="8">
    <source>
        <dbReference type="EMBL" id="GAO46787.1"/>
    </source>
</evidence>
<dbReference type="OrthoDB" id="1898821at2759"/>
<reference evidence="8 9" key="3">
    <citation type="journal article" date="2015" name="Genome Announc.">
        <title>Draft Genome Sequence of the Archiascomycetous Yeast Saitoella complicata.</title>
        <authorList>
            <person name="Yamauchi K."/>
            <person name="Kondo S."/>
            <person name="Hamamoto M."/>
            <person name="Takahashi Y."/>
            <person name="Ogura Y."/>
            <person name="Hayashi T."/>
            <person name="Nishida H."/>
        </authorList>
    </citation>
    <scope>NUCLEOTIDE SEQUENCE [LARGE SCALE GENOMIC DNA]</scope>
    <source>
        <strain evidence="8 9">NRRL Y-17804</strain>
    </source>
</reference>
<dbReference type="InterPro" id="IPR016024">
    <property type="entry name" value="ARM-type_fold"/>
</dbReference>
<evidence type="ECO:0000256" key="6">
    <source>
        <dbReference type="SAM" id="MobiDB-lite"/>
    </source>
</evidence>
<comment type="subcellular location">
    <subcellularLocation>
        <location evidence="1">Nucleus</location>
    </subcellularLocation>
</comment>
<feature type="region of interest" description="Disordered" evidence="6">
    <location>
        <begin position="1"/>
        <end position="28"/>
    </location>
</feature>